<dbReference type="AlphaFoldDB" id="A0AAW0K3U9"/>
<feature type="region of interest" description="Disordered" evidence="1">
    <location>
        <begin position="175"/>
        <end position="209"/>
    </location>
</feature>
<keyword evidence="3" id="KW-1185">Reference proteome</keyword>
<evidence type="ECO:0000313" key="3">
    <source>
        <dbReference type="Proteomes" id="UP000237347"/>
    </source>
</evidence>
<reference evidence="2 3" key="1">
    <citation type="journal article" date="2018" name="Sci. Data">
        <title>The draft genome sequence of cork oak.</title>
        <authorList>
            <person name="Ramos A.M."/>
            <person name="Usie A."/>
            <person name="Barbosa P."/>
            <person name="Barros P.M."/>
            <person name="Capote T."/>
            <person name="Chaves I."/>
            <person name="Simoes F."/>
            <person name="Abreu I."/>
            <person name="Carrasquinho I."/>
            <person name="Faro C."/>
            <person name="Guimaraes J.B."/>
            <person name="Mendonca D."/>
            <person name="Nobrega F."/>
            <person name="Rodrigues L."/>
            <person name="Saibo N.J.M."/>
            <person name="Varela M.C."/>
            <person name="Egas C."/>
            <person name="Matos J."/>
            <person name="Miguel C.M."/>
            <person name="Oliveira M.M."/>
            <person name="Ricardo C.P."/>
            <person name="Goncalves S."/>
        </authorList>
    </citation>
    <scope>NUCLEOTIDE SEQUENCE [LARGE SCALE GENOMIC DNA]</scope>
    <source>
        <strain evidence="3">cv. HL8</strain>
    </source>
</reference>
<evidence type="ECO:0000256" key="1">
    <source>
        <dbReference type="SAM" id="MobiDB-lite"/>
    </source>
</evidence>
<protein>
    <submittedName>
        <fullName evidence="2">Uncharacterized protein</fullName>
    </submittedName>
</protein>
<gene>
    <name evidence="2" type="ORF">CFP56_025712</name>
</gene>
<proteinExistence type="predicted"/>
<dbReference type="Proteomes" id="UP000237347">
    <property type="component" value="Unassembled WGS sequence"/>
</dbReference>
<comment type="caution">
    <text evidence="2">The sequence shown here is derived from an EMBL/GenBank/DDBJ whole genome shotgun (WGS) entry which is preliminary data.</text>
</comment>
<feature type="compositionally biased region" description="Low complexity" evidence="1">
    <location>
        <begin position="180"/>
        <end position="194"/>
    </location>
</feature>
<dbReference type="EMBL" id="PKMF04000409">
    <property type="protein sequence ID" value="KAK7833216.1"/>
    <property type="molecule type" value="Genomic_DNA"/>
</dbReference>
<sequence>MSIVSNYHPSLSCGRLLGLRVKISAAMEQVVVDGLLNLCLMKEEEEEITITIGDRDENGGDRDAENVQTTARIFQASTMEGGEGSSGIGRKQTLSDKGSMMGWEVTGSPMCQSAQKLDGQNKSIQIQMECAPEQNSFPRANLDSSLNGPFGVMDKDRRAGYVLSDVGQQVNVEKEMMDVSSPSKPKTSPTNTKNFVEDNLSPKGEENGKAIRHWKRIAREKGKNISPTSEIQTQILRAK</sequence>
<accession>A0AAW0K3U9</accession>
<organism evidence="2 3">
    <name type="scientific">Quercus suber</name>
    <name type="common">Cork oak</name>
    <dbReference type="NCBI Taxonomy" id="58331"/>
    <lineage>
        <taxon>Eukaryota</taxon>
        <taxon>Viridiplantae</taxon>
        <taxon>Streptophyta</taxon>
        <taxon>Embryophyta</taxon>
        <taxon>Tracheophyta</taxon>
        <taxon>Spermatophyta</taxon>
        <taxon>Magnoliopsida</taxon>
        <taxon>eudicotyledons</taxon>
        <taxon>Gunneridae</taxon>
        <taxon>Pentapetalae</taxon>
        <taxon>rosids</taxon>
        <taxon>fabids</taxon>
        <taxon>Fagales</taxon>
        <taxon>Fagaceae</taxon>
        <taxon>Quercus</taxon>
    </lineage>
</organism>
<evidence type="ECO:0000313" key="2">
    <source>
        <dbReference type="EMBL" id="KAK7833216.1"/>
    </source>
</evidence>
<name>A0AAW0K3U9_QUESU</name>